<comment type="caution">
    <text evidence="2">The sequence shown here is derived from an EMBL/GenBank/DDBJ whole genome shotgun (WGS) entry which is preliminary data.</text>
</comment>
<sequence>MSVFAAPVGRCEKGRGERSSRKDVTKGDNERRSREEATDVDKKIRIARYVDKSDVDHGYEAPLINTGEVTRAATPALRHAFTSTQLKHYTEFLFFGCSHYLGG</sequence>
<dbReference type="Proteomes" id="UP001487740">
    <property type="component" value="Unassembled WGS sequence"/>
</dbReference>
<protein>
    <submittedName>
        <fullName evidence="2">Uncharacterized protein</fullName>
    </submittedName>
</protein>
<organism evidence="2 3">
    <name type="scientific">Scylla paramamosain</name>
    <name type="common">Mud crab</name>
    <dbReference type="NCBI Taxonomy" id="85552"/>
    <lineage>
        <taxon>Eukaryota</taxon>
        <taxon>Metazoa</taxon>
        <taxon>Ecdysozoa</taxon>
        <taxon>Arthropoda</taxon>
        <taxon>Crustacea</taxon>
        <taxon>Multicrustacea</taxon>
        <taxon>Malacostraca</taxon>
        <taxon>Eumalacostraca</taxon>
        <taxon>Eucarida</taxon>
        <taxon>Decapoda</taxon>
        <taxon>Pleocyemata</taxon>
        <taxon>Brachyura</taxon>
        <taxon>Eubrachyura</taxon>
        <taxon>Portunoidea</taxon>
        <taxon>Portunidae</taxon>
        <taxon>Portuninae</taxon>
        <taxon>Scylla</taxon>
    </lineage>
</organism>
<reference evidence="2 3" key="1">
    <citation type="submission" date="2023-03" db="EMBL/GenBank/DDBJ databases">
        <title>High-quality genome of Scylla paramamosain provides insights in environmental adaptation.</title>
        <authorList>
            <person name="Zhang L."/>
        </authorList>
    </citation>
    <scope>NUCLEOTIDE SEQUENCE [LARGE SCALE GENOMIC DNA]</scope>
    <source>
        <strain evidence="2">LZ_2023a</strain>
        <tissue evidence="2">Muscle</tissue>
    </source>
</reference>
<evidence type="ECO:0000313" key="2">
    <source>
        <dbReference type="EMBL" id="KAK8385189.1"/>
    </source>
</evidence>
<gene>
    <name evidence="2" type="ORF">O3P69_012177</name>
</gene>
<evidence type="ECO:0000313" key="3">
    <source>
        <dbReference type="Proteomes" id="UP001487740"/>
    </source>
</evidence>
<keyword evidence="3" id="KW-1185">Reference proteome</keyword>
<dbReference type="EMBL" id="JARAKH010000033">
    <property type="protein sequence ID" value="KAK8385189.1"/>
    <property type="molecule type" value="Genomic_DNA"/>
</dbReference>
<evidence type="ECO:0000256" key="1">
    <source>
        <dbReference type="SAM" id="MobiDB-lite"/>
    </source>
</evidence>
<accession>A0AAW0TC14</accession>
<proteinExistence type="predicted"/>
<feature type="region of interest" description="Disordered" evidence="1">
    <location>
        <begin position="1"/>
        <end position="39"/>
    </location>
</feature>
<dbReference type="AlphaFoldDB" id="A0AAW0TC14"/>
<feature type="compositionally biased region" description="Basic and acidic residues" evidence="1">
    <location>
        <begin position="10"/>
        <end position="39"/>
    </location>
</feature>
<name>A0AAW0TC14_SCYPA</name>